<dbReference type="FunFam" id="3.30.50.10:FF:000006">
    <property type="entry name" value="Nuclear receptor subfamily 5 group A member"/>
    <property type="match status" value="1"/>
</dbReference>
<keyword evidence="9 10" id="KW-0539">Nucleus</keyword>
<dbReference type="PROSITE" id="PS00031">
    <property type="entry name" value="NUCLEAR_REC_DBD_1"/>
    <property type="match status" value="1"/>
</dbReference>
<feature type="domain" description="NR LBD" evidence="12">
    <location>
        <begin position="233"/>
        <end position="455"/>
    </location>
</feature>
<dbReference type="Pfam" id="PF00104">
    <property type="entry name" value="Hormone_recep"/>
    <property type="match status" value="1"/>
</dbReference>
<dbReference type="GO" id="GO:0004879">
    <property type="term" value="F:nuclear receptor activity"/>
    <property type="evidence" value="ECO:0007669"/>
    <property type="project" value="InterPro"/>
</dbReference>
<dbReference type="InterPro" id="IPR001723">
    <property type="entry name" value="Nuclear_hrmn_rcpt"/>
</dbReference>
<dbReference type="InterPro" id="IPR000536">
    <property type="entry name" value="Nucl_hrmn_rcpt_lig-bd"/>
</dbReference>
<comment type="caution">
    <text evidence="13">The sequence shown here is derived from an EMBL/GenBank/DDBJ whole genome shotgun (WGS) entry which is preliminary data.</text>
</comment>
<evidence type="ECO:0000256" key="10">
    <source>
        <dbReference type="RuleBase" id="RU004334"/>
    </source>
</evidence>
<evidence type="ECO:0000259" key="11">
    <source>
        <dbReference type="PROSITE" id="PS51030"/>
    </source>
</evidence>
<evidence type="ECO:0000256" key="4">
    <source>
        <dbReference type="ARBA" id="ARBA00022833"/>
    </source>
</evidence>
<keyword evidence="2 10" id="KW-0479">Metal-binding</keyword>
<dbReference type="SMART" id="SM00399">
    <property type="entry name" value="ZnF_C4"/>
    <property type="match status" value="1"/>
</dbReference>
<dbReference type="InterPro" id="IPR001628">
    <property type="entry name" value="Znf_hrmn_rcpt"/>
</dbReference>
<comment type="similarity">
    <text evidence="10">Belongs to the nuclear hormone receptor family.</text>
</comment>
<evidence type="ECO:0000256" key="7">
    <source>
        <dbReference type="ARBA" id="ARBA00023163"/>
    </source>
</evidence>
<keyword evidence="14" id="KW-1185">Reference proteome</keyword>
<dbReference type="SMART" id="SM00430">
    <property type="entry name" value="HOLI"/>
    <property type="match status" value="1"/>
</dbReference>
<name>A0A8S3QAA0_MYTED</name>
<dbReference type="Gene3D" id="3.30.50.10">
    <property type="entry name" value="Erythroid Transcription Factor GATA-1, subunit A"/>
    <property type="match status" value="1"/>
</dbReference>
<evidence type="ECO:0000256" key="5">
    <source>
        <dbReference type="ARBA" id="ARBA00023015"/>
    </source>
</evidence>
<protein>
    <submittedName>
        <fullName evidence="13">Uncharacterized protein</fullName>
    </submittedName>
</protein>
<comment type="subcellular location">
    <subcellularLocation>
        <location evidence="1 10">Nucleus</location>
    </subcellularLocation>
</comment>
<keyword evidence="4 10" id="KW-0862">Zinc</keyword>
<evidence type="ECO:0000313" key="14">
    <source>
        <dbReference type="Proteomes" id="UP000683360"/>
    </source>
</evidence>
<gene>
    <name evidence="13" type="ORF">MEDL_7526</name>
</gene>
<evidence type="ECO:0000256" key="6">
    <source>
        <dbReference type="ARBA" id="ARBA00023125"/>
    </source>
</evidence>
<dbReference type="AlphaFoldDB" id="A0A8S3QAA0"/>
<dbReference type="PRINTS" id="PR00398">
    <property type="entry name" value="STRDHORMONER"/>
</dbReference>
<proteinExistence type="inferred from homology"/>
<dbReference type="InterPro" id="IPR050200">
    <property type="entry name" value="Nuclear_hormone_rcpt_NR3"/>
</dbReference>
<evidence type="ECO:0000256" key="9">
    <source>
        <dbReference type="ARBA" id="ARBA00023242"/>
    </source>
</evidence>
<evidence type="ECO:0000256" key="1">
    <source>
        <dbReference type="ARBA" id="ARBA00004123"/>
    </source>
</evidence>
<dbReference type="SUPFAM" id="SSF57716">
    <property type="entry name" value="Glucocorticoid receptor-like (DNA-binding domain)"/>
    <property type="match status" value="1"/>
</dbReference>
<dbReference type="PROSITE" id="PS51030">
    <property type="entry name" value="NUCLEAR_REC_DBD_2"/>
    <property type="match status" value="1"/>
</dbReference>
<evidence type="ECO:0000256" key="8">
    <source>
        <dbReference type="ARBA" id="ARBA00023170"/>
    </source>
</evidence>
<reference evidence="13" key="1">
    <citation type="submission" date="2021-03" db="EMBL/GenBank/DDBJ databases">
        <authorList>
            <person name="Bekaert M."/>
        </authorList>
    </citation>
    <scope>NUCLEOTIDE SEQUENCE</scope>
</reference>
<keyword evidence="6 10" id="KW-0238">DNA-binding</keyword>
<dbReference type="PRINTS" id="PR01292">
    <property type="entry name" value="RETNOICACIDR"/>
</dbReference>
<keyword evidence="3 10" id="KW-0863">Zinc-finger</keyword>
<evidence type="ECO:0000256" key="2">
    <source>
        <dbReference type="ARBA" id="ARBA00022723"/>
    </source>
</evidence>
<dbReference type="InterPro" id="IPR003078">
    <property type="entry name" value="Retinoic_acid_rcpt"/>
</dbReference>
<keyword evidence="8 10" id="KW-0675">Receptor</keyword>
<keyword evidence="7 10" id="KW-0804">Transcription</keyword>
<dbReference type="PRINTS" id="PR00047">
    <property type="entry name" value="STROIDFINGER"/>
</dbReference>
<dbReference type="PANTHER" id="PTHR48092">
    <property type="entry name" value="KNIRPS-RELATED PROTEIN-RELATED"/>
    <property type="match status" value="1"/>
</dbReference>
<dbReference type="Gene3D" id="1.10.565.10">
    <property type="entry name" value="Retinoid X Receptor"/>
    <property type="match status" value="1"/>
</dbReference>
<dbReference type="GO" id="GO:0005634">
    <property type="term" value="C:nucleus"/>
    <property type="evidence" value="ECO:0007669"/>
    <property type="project" value="UniProtKB-SubCell"/>
</dbReference>
<feature type="domain" description="Nuclear receptor" evidence="11">
    <location>
        <begin position="120"/>
        <end position="195"/>
    </location>
</feature>
<dbReference type="GO" id="GO:0008270">
    <property type="term" value="F:zinc ion binding"/>
    <property type="evidence" value="ECO:0007669"/>
    <property type="project" value="UniProtKB-KW"/>
</dbReference>
<organism evidence="13 14">
    <name type="scientific">Mytilus edulis</name>
    <name type="common">Blue mussel</name>
    <dbReference type="NCBI Taxonomy" id="6550"/>
    <lineage>
        <taxon>Eukaryota</taxon>
        <taxon>Metazoa</taxon>
        <taxon>Spiralia</taxon>
        <taxon>Lophotrochozoa</taxon>
        <taxon>Mollusca</taxon>
        <taxon>Bivalvia</taxon>
        <taxon>Autobranchia</taxon>
        <taxon>Pteriomorphia</taxon>
        <taxon>Mytilida</taxon>
        <taxon>Mytiloidea</taxon>
        <taxon>Mytilidae</taxon>
        <taxon>Mytilinae</taxon>
        <taxon>Mytilus</taxon>
    </lineage>
</organism>
<dbReference type="CDD" id="cd06961">
    <property type="entry name" value="NR_DBD_TR"/>
    <property type="match status" value="1"/>
</dbReference>
<dbReference type="PROSITE" id="PS51843">
    <property type="entry name" value="NR_LBD"/>
    <property type="match status" value="1"/>
</dbReference>
<keyword evidence="5 10" id="KW-0805">Transcription regulation</keyword>
<dbReference type="EMBL" id="CAJPWZ010000382">
    <property type="protein sequence ID" value="CAG2192358.1"/>
    <property type="molecule type" value="Genomic_DNA"/>
</dbReference>
<dbReference type="OrthoDB" id="5799427at2759"/>
<evidence type="ECO:0000256" key="3">
    <source>
        <dbReference type="ARBA" id="ARBA00022771"/>
    </source>
</evidence>
<dbReference type="GO" id="GO:0043565">
    <property type="term" value="F:sequence-specific DNA binding"/>
    <property type="evidence" value="ECO:0007669"/>
    <property type="project" value="InterPro"/>
</dbReference>
<dbReference type="InterPro" id="IPR013088">
    <property type="entry name" value="Znf_NHR/GATA"/>
</dbReference>
<dbReference type="GO" id="GO:0048384">
    <property type="term" value="P:retinoic acid receptor signaling pathway"/>
    <property type="evidence" value="ECO:0007669"/>
    <property type="project" value="InterPro"/>
</dbReference>
<dbReference type="SUPFAM" id="SSF48508">
    <property type="entry name" value="Nuclear receptor ligand-binding domain"/>
    <property type="match status" value="1"/>
</dbReference>
<accession>A0A8S3QAA0</accession>
<evidence type="ECO:0000313" key="13">
    <source>
        <dbReference type="EMBL" id="CAG2192358.1"/>
    </source>
</evidence>
<dbReference type="Proteomes" id="UP000683360">
    <property type="component" value="Unassembled WGS sequence"/>
</dbReference>
<dbReference type="InterPro" id="IPR035500">
    <property type="entry name" value="NHR-like_dom_sf"/>
</dbReference>
<evidence type="ECO:0000259" key="12">
    <source>
        <dbReference type="PROSITE" id="PS51843"/>
    </source>
</evidence>
<dbReference type="Pfam" id="PF00105">
    <property type="entry name" value="zf-C4"/>
    <property type="match status" value="1"/>
</dbReference>
<sequence length="455" mass="50852">MKVLILATLLCNPLETHFRFNQNRILLLLLTNNFTQFTDHHRCFQMNNLLLRILQPSQLSATKIEQLSVSDMGDSPDNPGTLYIGEQMMGQQISPTPQVSTTVDLHSSDSGQSSQFQEPIAPCLVCGDKGSGYHYSVFSCEGCKGFFKRTVQKFLSYTCKGSGNCNVSKFTRNNCQACRFQKCLEAGMKKEAVRDDRSPGGKNRNKRQRLEDIPGLINPDGTINIIPESIEPEEDNLIVGLVQAKPDLTPKFESGNLDSEYIDINQIMQHGYAELKFIIDWAKKVPGFKALCIDDQMSLLKAAFMELNVLRLSYRSMETSNCIKFAEGLIVPTELAQGVGFGKELVNATTEFASRLKEIDIDLTEFCCLNAIVLTYPDAAGLKDKPKILAMQGKILESLRRYTATQYPNDPRRYSKILLRLPSLRSVSAKAAERFLSLSLDGSLQLNSLVLDMIT</sequence>